<keyword evidence="3" id="KW-1185">Reference proteome</keyword>
<comment type="caution">
    <text evidence="2">The sequence shown here is derived from an EMBL/GenBank/DDBJ whole genome shotgun (WGS) entry which is preliminary data.</text>
</comment>
<evidence type="ECO:0000256" key="1">
    <source>
        <dbReference type="SAM" id="MobiDB-lite"/>
    </source>
</evidence>
<feature type="compositionally biased region" description="Basic residues" evidence="1">
    <location>
        <begin position="7"/>
        <end position="20"/>
    </location>
</feature>
<feature type="region of interest" description="Disordered" evidence="1">
    <location>
        <begin position="1"/>
        <end position="53"/>
    </location>
</feature>
<dbReference type="EMBL" id="JAOTJC010000004">
    <property type="protein sequence ID" value="MCU7553437.1"/>
    <property type="molecule type" value="Genomic_DNA"/>
</dbReference>
<name>A0ABT2VJM0_9ALTE</name>
<evidence type="ECO:0000313" key="2">
    <source>
        <dbReference type="EMBL" id="MCU7553437.1"/>
    </source>
</evidence>
<dbReference type="RefSeq" id="WP_262992134.1">
    <property type="nucleotide sequence ID" value="NZ_JAOTJC010000004.1"/>
</dbReference>
<dbReference type="Proteomes" id="UP001209257">
    <property type="component" value="Unassembled WGS sequence"/>
</dbReference>
<protein>
    <submittedName>
        <fullName evidence="2">Uncharacterized protein</fullName>
    </submittedName>
</protein>
<accession>A0ABT2VJM0</accession>
<proteinExistence type="predicted"/>
<sequence length="73" mass="8626">MQSLSFRKPKSRFRRRRHVDVRRPYPQPASDNAATEERASPRKVYLYKPRGRRTSPLVNKVSKSFSWHTVGVN</sequence>
<gene>
    <name evidence="2" type="ORF">OCL06_02360</name>
</gene>
<reference evidence="3" key="1">
    <citation type="submission" date="2023-07" db="EMBL/GenBank/DDBJ databases">
        <title>Study on multiphase classification of strain Alteromonas salexigens isolated from the Yellow Sea.</title>
        <authorList>
            <person name="Sun L."/>
        </authorList>
    </citation>
    <scope>NUCLEOTIDE SEQUENCE [LARGE SCALE GENOMIC DNA]</scope>
    <source>
        <strain evidence="3">ASW11-19</strain>
    </source>
</reference>
<organism evidence="2 3">
    <name type="scientific">Alteromonas salexigens</name>
    <dbReference type="NCBI Taxonomy" id="2982530"/>
    <lineage>
        <taxon>Bacteria</taxon>
        <taxon>Pseudomonadati</taxon>
        <taxon>Pseudomonadota</taxon>
        <taxon>Gammaproteobacteria</taxon>
        <taxon>Alteromonadales</taxon>
        <taxon>Alteromonadaceae</taxon>
        <taxon>Alteromonas/Salinimonas group</taxon>
        <taxon>Alteromonas</taxon>
    </lineage>
</organism>
<evidence type="ECO:0000313" key="3">
    <source>
        <dbReference type="Proteomes" id="UP001209257"/>
    </source>
</evidence>